<accession>A0A0D9X6Q8</accession>
<dbReference type="GO" id="GO:0044208">
    <property type="term" value="P:'de novo' AMP biosynthetic process"/>
    <property type="evidence" value="ECO:0007669"/>
    <property type="project" value="UniProtKB-UniPathway"/>
</dbReference>
<keyword evidence="3" id="KW-1185">Reference proteome</keyword>
<proteinExistence type="predicted"/>
<evidence type="ECO:0000313" key="3">
    <source>
        <dbReference type="Proteomes" id="UP000032180"/>
    </source>
</evidence>
<sequence>LRLGLGPRTISESNYEPAASLSVLPAAAGARPPAPCAVRVVAASVATAAAEESASAQGRLESLSQVAGVLGTQWGDEGKGKLVFVGTEGVRLIDSSTVGNKLRNHLSLAIHCLWKDFSENS</sequence>
<evidence type="ECO:0008006" key="4">
    <source>
        <dbReference type="Google" id="ProtNLM"/>
    </source>
</evidence>
<dbReference type="STRING" id="77586.A0A0D9X6Q8"/>
<evidence type="ECO:0000256" key="1">
    <source>
        <dbReference type="ARBA" id="ARBA00023134"/>
    </source>
</evidence>
<dbReference type="Gene3D" id="3.40.440.10">
    <property type="entry name" value="Adenylosuccinate Synthetase, subunit A, domain 1"/>
    <property type="match status" value="1"/>
</dbReference>
<keyword evidence="1" id="KW-0342">GTP-binding</keyword>
<keyword evidence="1" id="KW-0547">Nucleotide-binding</keyword>
<reference evidence="3" key="2">
    <citation type="submission" date="2013-12" db="EMBL/GenBank/DDBJ databases">
        <authorList>
            <person name="Yu Y."/>
            <person name="Lee S."/>
            <person name="de Baynast K."/>
            <person name="Wissotski M."/>
            <person name="Liu L."/>
            <person name="Talag J."/>
            <person name="Goicoechea J."/>
            <person name="Angelova A."/>
            <person name="Jetty R."/>
            <person name="Kudrna D."/>
            <person name="Golser W."/>
            <person name="Rivera L."/>
            <person name="Zhang J."/>
            <person name="Wing R."/>
        </authorList>
    </citation>
    <scope>NUCLEOTIDE SEQUENCE</scope>
</reference>
<dbReference type="GO" id="GO:0005525">
    <property type="term" value="F:GTP binding"/>
    <property type="evidence" value="ECO:0007669"/>
    <property type="project" value="UniProtKB-KW"/>
</dbReference>
<dbReference type="Gramene" id="LPERR08G09120.1">
    <property type="protein sequence ID" value="LPERR08G09120.1"/>
    <property type="gene ID" value="LPERR08G09120"/>
</dbReference>
<dbReference type="UniPathway" id="UPA00075">
    <property type="reaction ID" value="UER00335"/>
</dbReference>
<organism evidence="2 3">
    <name type="scientific">Leersia perrieri</name>
    <dbReference type="NCBI Taxonomy" id="77586"/>
    <lineage>
        <taxon>Eukaryota</taxon>
        <taxon>Viridiplantae</taxon>
        <taxon>Streptophyta</taxon>
        <taxon>Embryophyta</taxon>
        <taxon>Tracheophyta</taxon>
        <taxon>Spermatophyta</taxon>
        <taxon>Magnoliopsida</taxon>
        <taxon>Liliopsida</taxon>
        <taxon>Poales</taxon>
        <taxon>Poaceae</taxon>
        <taxon>BOP clade</taxon>
        <taxon>Oryzoideae</taxon>
        <taxon>Oryzeae</taxon>
        <taxon>Oryzinae</taxon>
        <taxon>Leersia</taxon>
    </lineage>
</organism>
<dbReference type="InterPro" id="IPR018220">
    <property type="entry name" value="Adenylosuccin_syn_GTP-bd"/>
</dbReference>
<dbReference type="PROSITE" id="PS01266">
    <property type="entry name" value="ADENYLOSUCCIN_SYN_1"/>
    <property type="match status" value="1"/>
</dbReference>
<dbReference type="EnsemblPlants" id="LPERR08G09120.1">
    <property type="protein sequence ID" value="LPERR08G09120.1"/>
    <property type="gene ID" value="LPERR08G09120"/>
</dbReference>
<dbReference type="Proteomes" id="UP000032180">
    <property type="component" value="Chromosome 8"/>
</dbReference>
<protein>
    <recommendedName>
        <fullName evidence="4">Adenylosuccinate synthase</fullName>
    </recommendedName>
</protein>
<evidence type="ECO:0000313" key="2">
    <source>
        <dbReference type="EnsemblPlants" id="LPERR08G09120.1"/>
    </source>
</evidence>
<dbReference type="AlphaFoldDB" id="A0A0D9X6Q8"/>
<name>A0A0D9X6Q8_9ORYZ</name>
<reference evidence="2" key="3">
    <citation type="submission" date="2015-04" db="UniProtKB">
        <authorList>
            <consortium name="EnsemblPlants"/>
        </authorList>
    </citation>
    <scope>IDENTIFICATION</scope>
</reference>
<reference evidence="2 3" key="1">
    <citation type="submission" date="2012-08" db="EMBL/GenBank/DDBJ databases">
        <title>Oryza genome evolution.</title>
        <authorList>
            <person name="Wing R.A."/>
        </authorList>
    </citation>
    <scope>NUCLEOTIDE SEQUENCE</scope>
</reference>
<dbReference type="InterPro" id="IPR042109">
    <property type="entry name" value="Adenylosuccinate_synth_dom1"/>
</dbReference>
<dbReference type="HOGENOM" id="CLU_2256958_0_0_1"/>